<keyword evidence="3" id="KW-1185">Reference proteome</keyword>
<evidence type="ECO:0008006" key="4">
    <source>
        <dbReference type="Google" id="ProtNLM"/>
    </source>
</evidence>
<sequence>MKNTLLLSLFIFLLFGAQSCDSAAETSSTDYEVWRSDFIQISSSQHKSTDSLQDHSQYLYLYNNGKALLLDSLSNGSIGRKEANWEIRQYKGREVFYLENEKESPGILPVVYPILLKNEAEFKMAFDSLSENHIWNLRRVW</sequence>
<dbReference type="PROSITE" id="PS51257">
    <property type="entry name" value="PROKAR_LIPOPROTEIN"/>
    <property type="match status" value="1"/>
</dbReference>
<protein>
    <recommendedName>
        <fullName evidence="4">Lipocalin-like domain-containing protein</fullName>
    </recommendedName>
</protein>
<accession>A0A7H0VFN1</accession>
<proteinExistence type="predicted"/>
<organism evidence="2 3">
    <name type="scientific">Croceimicrobium hydrocarbonivorans</name>
    <dbReference type="NCBI Taxonomy" id="2761580"/>
    <lineage>
        <taxon>Bacteria</taxon>
        <taxon>Pseudomonadati</taxon>
        <taxon>Bacteroidota</taxon>
        <taxon>Flavobacteriia</taxon>
        <taxon>Flavobacteriales</taxon>
        <taxon>Owenweeksiaceae</taxon>
        <taxon>Croceimicrobium</taxon>
    </lineage>
</organism>
<dbReference type="AlphaFoldDB" id="A0A7H0VFN1"/>
<keyword evidence="1" id="KW-0732">Signal</keyword>
<dbReference type="RefSeq" id="WP_210759055.1">
    <property type="nucleotide sequence ID" value="NZ_CP060139.1"/>
</dbReference>
<evidence type="ECO:0000313" key="2">
    <source>
        <dbReference type="EMBL" id="QNR24529.1"/>
    </source>
</evidence>
<name>A0A7H0VFN1_9FLAO</name>
<feature type="signal peptide" evidence="1">
    <location>
        <begin position="1"/>
        <end position="23"/>
    </location>
</feature>
<gene>
    <name evidence="2" type="ORF">H4K34_01425</name>
</gene>
<dbReference type="Proteomes" id="UP000516305">
    <property type="component" value="Chromosome"/>
</dbReference>
<dbReference type="EMBL" id="CP060139">
    <property type="protein sequence ID" value="QNR24529.1"/>
    <property type="molecule type" value="Genomic_DNA"/>
</dbReference>
<reference evidence="2 3" key="1">
    <citation type="submission" date="2020-08" db="EMBL/GenBank/DDBJ databases">
        <title>Croceimicrobium hydrocarbonivorans gen. nov., sp. nov., a novel marine bacterium isolated from a bacterial consortium that degrades polyethylene terephthalate.</title>
        <authorList>
            <person name="Liu R."/>
        </authorList>
    </citation>
    <scope>NUCLEOTIDE SEQUENCE [LARGE SCALE GENOMIC DNA]</scope>
    <source>
        <strain evidence="2 3">A20-9</strain>
    </source>
</reference>
<evidence type="ECO:0000313" key="3">
    <source>
        <dbReference type="Proteomes" id="UP000516305"/>
    </source>
</evidence>
<dbReference type="KEGG" id="chyd:H4K34_01425"/>
<evidence type="ECO:0000256" key="1">
    <source>
        <dbReference type="SAM" id="SignalP"/>
    </source>
</evidence>
<feature type="chain" id="PRO_5028881697" description="Lipocalin-like domain-containing protein" evidence="1">
    <location>
        <begin position="24"/>
        <end position="141"/>
    </location>
</feature>